<dbReference type="EMBL" id="CP002780">
    <property type="protein sequence ID" value="AEG59261.1"/>
    <property type="molecule type" value="Genomic_DNA"/>
</dbReference>
<dbReference type="KEGG" id="dru:Desru_0986"/>
<dbReference type="RefSeq" id="WP_013841032.1">
    <property type="nucleotide sequence ID" value="NC_015589.1"/>
</dbReference>
<feature type="transmembrane region" description="Helical" evidence="2">
    <location>
        <begin position="47"/>
        <end position="67"/>
    </location>
</feature>
<keyword evidence="2" id="KW-0472">Membrane</keyword>
<evidence type="ECO:0000256" key="1">
    <source>
        <dbReference type="SAM" id="MobiDB-lite"/>
    </source>
</evidence>
<reference evidence="4" key="1">
    <citation type="submission" date="2011-05" db="EMBL/GenBank/DDBJ databases">
        <title>Complete sequence of Desulfotomaculum ruminis DSM 2154.</title>
        <authorList>
            <person name="Lucas S."/>
            <person name="Copeland A."/>
            <person name="Lapidus A."/>
            <person name="Cheng J.-F."/>
            <person name="Goodwin L."/>
            <person name="Pitluck S."/>
            <person name="Lu M."/>
            <person name="Detter J.C."/>
            <person name="Han C."/>
            <person name="Tapia R."/>
            <person name="Land M."/>
            <person name="Hauser L."/>
            <person name="Kyrpides N."/>
            <person name="Ivanova N."/>
            <person name="Mikhailova N."/>
            <person name="Pagani I."/>
            <person name="Stams A.J.M."/>
            <person name="Plugge C.M."/>
            <person name="Muyzer G."/>
            <person name="Kuever J."/>
            <person name="Parshina S.N."/>
            <person name="Ivanova A.E."/>
            <person name="Nazina T.N."/>
            <person name="Brambilla E."/>
            <person name="Spring S."/>
            <person name="Klenk H.-P."/>
            <person name="Woyke T."/>
        </authorList>
    </citation>
    <scope>NUCLEOTIDE SEQUENCE [LARGE SCALE GENOMIC DNA]</scope>
    <source>
        <strain evidence="4">ATCC 23193 / DSM 2154 / NCIB 8452 / DL</strain>
    </source>
</reference>
<dbReference type="HOGENOM" id="CLU_2022977_0_0_9"/>
<keyword evidence="2" id="KW-0812">Transmembrane</keyword>
<keyword evidence="4" id="KW-1185">Reference proteome</keyword>
<dbReference type="STRING" id="696281.Desru_0986"/>
<dbReference type="Proteomes" id="UP000009234">
    <property type="component" value="Chromosome"/>
</dbReference>
<dbReference type="AlphaFoldDB" id="F6DKK1"/>
<keyword evidence="2" id="KW-1133">Transmembrane helix</keyword>
<proteinExistence type="predicted"/>
<gene>
    <name evidence="3" type="ordered locus">Desru_0986</name>
</gene>
<name>F6DKK1_DESRL</name>
<evidence type="ECO:0000313" key="3">
    <source>
        <dbReference type="EMBL" id="AEG59261.1"/>
    </source>
</evidence>
<evidence type="ECO:0000256" key="2">
    <source>
        <dbReference type="SAM" id="Phobius"/>
    </source>
</evidence>
<dbReference type="OrthoDB" id="195477at2"/>
<evidence type="ECO:0008006" key="5">
    <source>
        <dbReference type="Google" id="ProtNLM"/>
    </source>
</evidence>
<reference evidence="3 4" key="2">
    <citation type="journal article" date="2012" name="Stand. Genomic Sci.">
        <title>Complete genome sequence of the sulfate-reducing firmicute Desulfotomaculum ruminis type strain (DL(T)).</title>
        <authorList>
            <person name="Spring S."/>
            <person name="Visser M."/>
            <person name="Lu M."/>
            <person name="Copeland A."/>
            <person name="Lapidus A."/>
            <person name="Lucas S."/>
            <person name="Cheng J.F."/>
            <person name="Han C."/>
            <person name="Tapia R."/>
            <person name="Goodwin L.A."/>
            <person name="Pitluck S."/>
            <person name="Ivanova N."/>
            <person name="Land M."/>
            <person name="Hauser L."/>
            <person name="Larimer F."/>
            <person name="Rohde M."/>
            <person name="Goker M."/>
            <person name="Detter J.C."/>
            <person name="Kyrpides N.C."/>
            <person name="Woyke T."/>
            <person name="Schaap P.J."/>
            <person name="Plugge C.M."/>
            <person name="Muyzer G."/>
            <person name="Kuever J."/>
            <person name="Pereira I.A."/>
            <person name="Parshina S.N."/>
            <person name="Bernier-Latmani R."/>
            <person name="Stams A.J."/>
            <person name="Klenk H.P."/>
        </authorList>
    </citation>
    <scope>NUCLEOTIDE SEQUENCE [LARGE SCALE GENOMIC DNA]</scope>
    <source>
        <strain evidence="4">ATCC 23193 / DSM 2154 / NCIB 8452 / DL</strain>
    </source>
</reference>
<dbReference type="eggNOG" id="ENOG5033J8S">
    <property type="taxonomic scope" value="Bacteria"/>
</dbReference>
<protein>
    <recommendedName>
        <fullName evidence="5">DUF485 domain-containing protein</fullName>
    </recommendedName>
</protein>
<feature type="region of interest" description="Disordered" evidence="1">
    <location>
        <begin position="1"/>
        <end position="23"/>
    </location>
</feature>
<organism evidence="3 4">
    <name type="scientific">Desulforamulus ruminis (strain ATCC 23193 / DSM 2154 / NCIMB 8452 / DL)</name>
    <name type="common">Desulfotomaculum ruminis</name>
    <dbReference type="NCBI Taxonomy" id="696281"/>
    <lineage>
        <taxon>Bacteria</taxon>
        <taxon>Bacillati</taxon>
        <taxon>Bacillota</taxon>
        <taxon>Clostridia</taxon>
        <taxon>Eubacteriales</taxon>
        <taxon>Peptococcaceae</taxon>
        <taxon>Desulforamulus</taxon>
    </lineage>
</organism>
<sequence length="124" mass="13956">MEKIRGTDATPGVGCSGAGPVENPRTMDVHSQEYLALIMSQQLRLSLGLFAIFIIILLGLPLFNFYLPELANARLFGFTLSWLFLGVLFYPLTWAVAYIYVKRSLKLEYLIAQRVVGLKREGRS</sequence>
<feature type="transmembrane region" description="Helical" evidence="2">
    <location>
        <begin position="79"/>
        <end position="101"/>
    </location>
</feature>
<accession>F6DKK1</accession>
<evidence type="ECO:0000313" key="4">
    <source>
        <dbReference type="Proteomes" id="UP000009234"/>
    </source>
</evidence>